<accession>X1EKJ1</accession>
<dbReference type="EMBL" id="BART01038944">
    <property type="protein sequence ID" value="GAH09168.1"/>
    <property type="molecule type" value="Genomic_DNA"/>
</dbReference>
<proteinExistence type="predicted"/>
<protein>
    <submittedName>
        <fullName evidence="1">Uncharacterized protein</fullName>
    </submittedName>
</protein>
<feature type="non-terminal residue" evidence="1">
    <location>
        <position position="40"/>
    </location>
</feature>
<reference evidence="1" key="1">
    <citation type="journal article" date="2014" name="Front. Microbiol.">
        <title>High frequency of phylogenetically diverse reductive dehalogenase-homologous genes in deep subseafloor sedimentary metagenomes.</title>
        <authorList>
            <person name="Kawai M."/>
            <person name="Futagami T."/>
            <person name="Toyoda A."/>
            <person name="Takaki Y."/>
            <person name="Nishi S."/>
            <person name="Hori S."/>
            <person name="Arai W."/>
            <person name="Tsubouchi T."/>
            <person name="Morono Y."/>
            <person name="Uchiyama I."/>
            <person name="Ito T."/>
            <person name="Fujiyama A."/>
            <person name="Inagaki F."/>
            <person name="Takami H."/>
        </authorList>
    </citation>
    <scope>NUCLEOTIDE SEQUENCE</scope>
    <source>
        <strain evidence="1">Expedition CK06-06</strain>
    </source>
</reference>
<gene>
    <name evidence="1" type="ORF">S01H4_64302</name>
</gene>
<dbReference type="AlphaFoldDB" id="X1EKJ1"/>
<sequence length="40" mass="4212">MSEVLGQASASGVGTGRATSVKSCYTVDDSNDMVRIIYEL</sequence>
<name>X1EKJ1_9ZZZZ</name>
<organism evidence="1">
    <name type="scientific">marine sediment metagenome</name>
    <dbReference type="NCBI Taxonomy" id="412755"/>
    <lineage>
        <taxon>unclassified sequences</taxon>
        <taxon>metagenomes</taxon>
        <taxon>ecological metagenomes</taxon>
    </lineage>
</organism>
<comment type="caution">
    <text evidence="1">The sequence shown here is derived from an EMBL/GenBank/DDBJ whole genome shotgun (WGS) entry which is preliminary data.</text>
</comment>
<evidence type="ECO:0000313" key="1">
    <source>
        <dbReference type="EMBL" id="GAH09168.1"/>
    </source>
</evidence>